<name>A0A9Q3C1C0_9BASI</name>
<organism evidence="1 2">
    <name type="scientific">Austropuccinia psidii MF-1</name>
    <dbReference type="NCBI Taxonomy" id="1389203"/>
    <lineage>
        <taxon>Eukaryota</taxon>
        <taxon>Fungi</taxon>
        <taxon>Dikarya</taxon>
        <taxon>Basidiomycota</taxon>
        <taxon>Pucciniomycotina</taxon>
        <taxon>Pucciniomycetes</taxon>
        <taxon>Pucciniales</taxon>
        <taxon>Sphaerophragmiaceae</taxon>
        <taxon>Austropuccinia</taxon>
    </lineage>
</organism>
<dbReference type="EMBL" id="AVOT02003737">
    <property type="protein sequence ID" value="MBW0474435.1"/>
    <property type="molecule type" value="Genomic_DNA"/>
</dbReference>
<evidence type="ECO:0000313" key="1">
    <source>
        <dbReference type="EMBL" id="MBW0474435.1"/>
    </source>
</evidence>
<evidence type="ECO:0000313" key="2">
    <source>
        <dbReference type="Proteomes" id="UP000765509"/>
    </source>
</evidence>
<protein>
    <submittedName>
        <fullName evidence="1">Uncharacterized protein</fullName>
    </submittedName>
</protein>
<keyword evidence="2" id="KW-1185">Reference proteome</keyword>
<sequence length="143" mass="16862">MENGKQEIQPGLKLGLTWGKFSYNIYQRDIFQRTYSNNQRLEFQQEAQALRREGSQDKGELSCNSIYRRAMDSEGKYSDFFRLTMIRLNQLFSGFTPLRIHKISGQESSFFTIPGSFQGKIRTRLPSERGRKNQTQLYRSLWT</sequence>
<dbReference type="Proteomes" id="UP000765509">
    <property type="component" value="Unassembled WGS sequence"/>
</dbReference>
<proteinExistence type="predicted"/>
<comment type="caution">
    <text evidence="1">The sequence shown here is derived from an EMBL/GenBank/DDBJ whole genome shotgun (WGS) entry which is preliminary data.</text>
</comment>
<accession>A0A9Q3C1C0</accession>
<reference evidence="1" key="1">
    <citation type="submission" date="2021-03" db="EMBL/GenBank/DDBJ databases">
        <title>Draft genome sequence of rust myrtle Austropuccinia psidii MF-1, a brazilian biotype.</title>
        <authorList>
            <person name="Quecine M.C."/>
            <person name="Pachon D.M.R."/>
            <person name="Bonatelli M.L."/>
            <person name="Correr F.H."/>
            <person name="Franceschini L.M."/>
            <person name="Leite T.F."/>
            <person name="Margarido G.R.A."/>
            <person name="Almeida C.A."/>
            <person name="Ferrarezi J.A."/>
            <person name="Labate C.A."/>
        </authorList>
    </citation>
    <scope>NUCLEOTIDE SEQUENCE</scope>
    <source>
        <strain evidence="1">MF-1</strain>
    </source>
</reference>
<gene>
    <name evidence="1" type="ORF">O181_014150</name>
</gene>
<dbReference type="AlphaFoldDB" id="A0A9Q3C1C0"/>